<dbReference type="AlphaFoldDB" id="A0AAD1U0B9"/>
<dbReference type="EMBL" id="CAMPGE010000969">
    <property type="protein sequence ID" value="CAI2359736.1"/>
    <property type="molecule type" value="Genomic_DNA"/>
</dbReference>
<feature type="region of interest" description="Disordered" evidence="1">
    <location>
        <begin position="121"/>
        <end position="143"/>
    </location>
</feature>
<organism evidence="2 3">
    <name type="scientific">Euplotes crassus</name>
    <dbReference type="NCBI Taxonomy" id="5936"/>
    <lineage>
        <taxon>Eukaryota</taxon>
        <taxon>Sar</taxon>
        <taxon>Alveolata</taxon>
        <taxon>Ciliophora</taxon>
        <taxon>Intramacronucleata</taxon>
        <taxon>Spirotrichea</taxon>
        <taxon>Hypotrichia</taxon>
        <taxon>Euplotida</taxon>
        <taxon>Euplotidae</taxon>
        <taxon>Moneuplotes</taxon>
    </lineage>
</organism>
<keyword evidence="3" id="KW-1185">Reference proteome</keyword>
<feature type="compositionally biased region" description="Basic and acidic residues" evidence="1">
    <location>
        <begin position="125"/>
        <end position="143"/>
    </location>
</feature>
<gene>
    <name evidence="2" type="ORF">ECRASSUSDP1_LOCUS1029</name>
</gene>
<dbReference type="Gene3D" id="1.10.10.60">
    <property type="entry name" value="Homeodomain-like"/>
    <property type="match status" value="1"/>
</dbReference>
<name>A0AAD1U0B9_EUPCR</name>
<accession>A0AAD1U0B9</accession>
<evidence type="ECO:0000256" key="1">
    <source>
        <dbReference type="SAM" id="MobiDB-lite"/>
    </source>
</evidence>
<evidence type="ECO:0000313" key="2">
    <source>
        <dbReference type="EMBL" id="CAI2359736.1"/>
    </source>
</evidence>
<dbReference type="Proteomes" id="UP001295684">
    <property type="component" value="Unassembled WGS sequence"/>
</dbReference>
<sequence length="411" mass="47459">MPQVLRQMKNQMNHFLSLENKRKRKNSAQINVLLEHFSNNPEWSRPAIQNAANEAGLSYSQAYKWGWDRKNKSDLSENFNKPSKDEFGGYSKHYFTNQGDPIAQVIGKNLDVEVEKLFNNQTPSRGEEKSVMMEKTPKNKKERKLTEKVRGEYTESPRILPSKLCQPISLYQDCAAVVRRETQMQTPNLLEPQEEDLVTLTKPIRDSECGTVQVTNNLFLDTSANFRDSKIISERKLDSSEHSFKKKSSSDVNSSRIKCSEDLELNKENPPRSQVDMIESPKKEISSFQHPVMLKEIEIMKPFCNLRKNLSRTPEQITPPEESLLGPDYEEINCRHTINLTLIEFEIVSEPPSHHLKAICRPFQLEERGGRIEEEKNQEVLSKERYPSFPDLLSNDSEIEKKLDLGEGFDI</sequence>
<reference evidence="2" key="1">
    <citation type="submission" date="2023-07" db="EMBL/GenBank/DDBJ databases">
        <authorList>
            <consortium name="AG Swart"/>
            <person name="Singh M."/>
            <person name="Singh A."/>
            <person name="Seah K."/>
            <person name="Emmerich C."/>
        </authorList>
    </citation>
    <scope>NUCLEOTIDE SEQUENCE</scope>
    <source>
        <strain evidence="2">DP1</strain>
    </source>
</reference>
<protein>
    <submittedName>
        <fullName evidence="2">Uncharacterized protein</fullName>
    </submittedName>
</protein>
<proteinExistence type="predicted"/>
<evidence type="ECO:0000313" key="3">
    <source>
        <dbReference type="Proteomes" id="UP001295684"/>
    </source>
</evidence>
<comment type="caution">
    <text evidence="2">The sequence shown here is derived from an EMBL/GenBank/DDBJ whole genome shotgun (WGS) entry which is preliminary data.</text>
</comment>